<name>A0A7U2FH66_PHANO</name>
<sequence length="107" mass="11932">MTSNSVRNTSSSIPCVQKVTFPEADQGTVHCCSHVSSRHQGLTVGPMGGLKVSLGYFRGVLHGAWKRVRSNYRRIRFTTTVRTNSHTVQATTRRGLKLEPRIVDILH</sequence>
<accession>A0A7U2FH66</accession>
<protein>
    <submittedName>
        <fullName evidence="1">Uncharacterized protein</fullName>
    </submittedName>
</protein>
<proteinExistence type="predicted"/>
<dbReference type="VEuPathDB" id="FungiDB:JI435_418620"/>
<dbReference type="EMBL" id="CP069036">
    <property type="protein sequence ID" value="QRD02771.1"/>
    <property type="molecule type" value="Genomic_DNA"/>
</dbReference>
<evidence type="ECO:0000313" key="1">
    <source>
        <dbReference type="EMBL" id="QRD02771.1"/>
    </source>
</evidence>
<organism evidence="1 2">
    <name type="scientific">Phaeosphaeria nodorum (strain SN15 / ATCC MYA-4574 / FGSC 10173)</name>
    <name type="common">Glume blotch fungus</name>
    <name type="synonym">Parastagonospora nodorum</name>
    <dbReference type="NCBI Taxonomy" id="321614"/>
    <lineage>
        <taxon>Eukaryota</taxon>
        <taxon>Fungi</taxon>
        <taxon>Dikarya</taxon>
        <taxon>Ascomycota</taxon>
        <taxon>Pezizomycotina</taxon>
        <taxon>Dothideomycetes</taxon>
        <taxon>Pleosporomycetidae</taxon>
        <taxon>Pleosporales</taxon>
        <taxon>Pleosporineae</taxon>
        <taxon>Phaeosphaeriaceae</taxon>
        <taxon>Parastagonospora</taxon>
    </lineage>
</organism>
<keyword evidence="2" id="KW-1185">Reference proteome</keyword>
<gene>
    <name evidence="1" type="ORF">JI435_418620</name>
</gene>
<reference evidence="2" key="1">
    <citation type="journal article" date="2021" name="BMC Genomics">
        <title>Chromosome-level genome assembly and manually-curated proteome of model necrotroph Parastagonospora nodorum Sn15 reveals a genome-wide trove of candidate effector homologs, and redundancy of virulence-related functions within an accessory chromosome.</title>
        <authorList>
            <person name="Bertazzoni S."/>
            <person name="Jones D.A.B."/>
            <person name="Phan H.T."/>
            <person name="Tan K.-C."/>
            <person name="Hane J.K."/>
        </authorList>
    </citation>
    <scope>NUCLEOTIDE SEQUENCE [LARGE SCALE GENOMIC DNA]</scope>
    <source>
        <strain evidence="2">SN15 / ATCC MYA-4574 / FGSC 10173)</strain>
    </source>
</reference>
<dbReference type="Proteomes" id="UP000663193">
    <property type="component" value="Chromosome 14"/>
</dbReference>
<evidence type="ECO:0000313" key="2">
    <source>
        <dbReference type="Proteomes" id="UP000663193"/>
    </source>
</evidence>
<dbReference type="AlphaFoldDB" id="A0A7U2FH66"/>